<dbReference type="InterPro" id="IPR036249">
    <property type="entry name" value="Thioredoxin-like_sf"/>
</dbReference>
<dbReference type="Proteomes" id="UP000494256">
    <property type="component" value="Unassembled WGS sequence"/>
</dbReference>
<dbReference type="SUPFAM" id="SSF52833">
    <property type="entry name" value="Thioredoxin-like"/>
    <property type="match status" value="1"/>
</dbReference>
<evidence type="ECO:0000256" key="1">
    <source>
        <dbReference type="ARBA" id="ARBA00008987"/>
    </source>
</evidence>
<evidence type="ECO:0000313" key="6">
    <source>
        <dbReference type="Proteomes" id="UP000494106"/>
    </source>
</evidence>
<dbReference type="InterPro" id="IPR010357">
    <property type="entry name" value="TXNDC17_dom"/>
</dbReference>
<dbReference type="Pfam" id="PF06110">
    <property type="entry name" value="TXD17-like_Trx"/>
    <property type="match status" value="1"/>
</dbReference>
<dbReference type="AlphaFoldDB" id="A0A8S1A416"/>
<reference evidence="6 7" key="1">
    <citation type="submission" date="2020-04" db="EMBL/GenBank/DDBJ databases">
        <authorList>
            <person name="Wallbank WR R."/>
            <person name="Pardo Diaz C."/>
            <person name="Kozak K."/>
            <person name="Martin S."/>
            <person name="Jiggins C."/>
            <person name="Moest M."/>
            <person name="Warren A I."/>
            <person name="Byers J.R.P. K."/>
            <person name="Montejo-Kovacevich G."/>
            <person name="Yen C E."/>
        </authorList>
    </citation>
    <scope>NUCLEOTIDE SEQUENCE [LARGE SCALE GENOMIC DNA]</scope>
</reference>
<comment type="similarity">
    <text evidence="1">Belongs to the thioredoxin family.</text>
</comment>
<gene>
    <name evidence="5" type="ORF">APLA_LOCUS7672</name>
    <name evidence="4" type="ORF">APLA_LOCUS846</name>
</gene>
<accession>A0A8S1A416</accession>
<dbReference type="PANTHER" id="PTHR12452">
    <property type="entry name" value="42-9-9 PROTEIN-RELATED"/>
    <property type="match status" value="1"/>
</dbReference>
<dbReference type="GO" id="GO:0005829">
    <property type="term" value="C:cytosol"/>
    <property type="evidence" value="ECO:0007669"/>
    <property type="project" value="TreeGrafter"/>
</dbReference>
<evidence type="ECO:0000313" key="4">
    <source>
        <dbReference type="EMBL" id="CAB3221469.1"/>
    </source>
</evidence>
<keyword evidence="6" id="KW-1185">Reference proteome</keyword>
<organism evidence="5 6">
    <name type="scientific">Arctia plantaginis</name>
    <name type="common">Wood tiger moth</name>
    <name type="synonym">Phalaena plantaginis</name>
    <dbReference type="NCBI Taxonomy" id="874455"/>
    <lineage>
        <taxon>Eukaryota</taxon>
        <taxon>Metazoa</taxon>
        <taxon>Ecdysozoa</taxon>
        <taxon>Arthropoda</taxon>
        <taxon>Hexapoda</taxon>
        <taxon>Insecta</taxon>
        <taxon>Pterygota</taxon>
        <taxon>Neoptera</taxon>
        <taxon>Endopterygota</taxon>
        <taxon>Lepidoptera</taxon>
        <taxon>Glossata</taxon>
        <taxon>Ditrysia</taxon>
        <taxon>Noctuoidea</taxon>
        <taxon>Erebidae</taxon>
        <taxon>Arctiinae</taxon>
        <taxon>Arctia</taxon>
    </lineage>
</organism>
<dbReference type="PANTHER" id="PTHR12452:SF0">
    <property type="entry name" value="THIOREDOXIN DOMAIN-CONTAINING PROTEIN 17"/>
    <property type="match status" value="1"/>
</dbReference>
<evidence type="ECO:0000259" key="3">
    <source>
        <dbReference type="Pfam" id="PF06110"/>
    </source>
</evidence>
<dbReference type="EMBL" id="CADEBC010000502">
    <property type="protein sequence ID" value="CAB3239130.1"/>
    <property type="molecule type" value="Genomic_DNA"/>
</dbReference>
<protein>
    <recommendedName>
        <fullName evidence="2">Thioredoxin domain-containing protein 17</fullName>
    </recommendedName>
</protein>
<dbReference type="Gene3D" id="3.40.30.10">
    <property type="entry name" value="Glutaredoxin"/>
    <property type="match status" value="1"/>
</dbReference>
<feature type="domain" description="Thioredoxin" evidence="3">
    <location>
        <begin position="8"/>
        <end position="124"/>
    </location>
</feature>
<dbReference type="GO" id="GO:0047134">
    <property type="term" value="F:protein-disulfide reductase [NAD(P)H] activity"/>
    <property type="evidence" value="ECO:0007669"/>
    <property type="project" value="InterPro"/>
</dbReference>
<dbReference type="Proteomes" id="UP000494106">
    <property type="component" value="Unassembled WGS sequence"/>
</dbReference>
<evidence type="ECO:0000313" key="7">
    <source>
        <dbReference type="Proteomes" id="UP000494256"/>
    </source>
</evidence>
<dbReference type="EMBL" id="CADEBD010000045">
    <property type="protein sequence ID" value="CAB3221469.1"/>
    <property type="molecule type" value="Genomic_DNA"/>
</dbReference>
<evidence type="ECO:0000313" key="5">
    <source>
        <dbReference type="EMBL" id="CAB3239130.1"/>
    </source>
</evidence>
<proteinExistence type="inferred from homology"/>
<dbReference type="OrthoDB" id="78947at2759"/>
<comment type="caution">
    <text evidence="5">The sequence shown here is derived from an EMBL/GenBank/DDBJ whole genome shotgun (WGS) entry which is preliminary data.</text>
</comment>
<sequence length="127" mass="14577">MVTVVHLKGMDEFNNYVENMGHGNATLLFCFTGEKLSSGPSWCSDCNEAEPVIEAFLTEVKRKIIFAFVDVGDRDTWKDKNCPFRTDKRTKLMVIPTIIRWNGVQRLEGSQCGKRELLQMLIEDEED</sequence>
<dbReference type="InterPro" id="IPR045108">
    <property type="entry name" value="TXNDC17-like"/>
</dbReference>
<evidence type="ECO:0000256" key="2">
    <source>
        <dbReference type="ARBA" id="ARBA00016949"/>
    </source>
</evidence>
<name>A0A8S1A416_ARCPL</name>